<dbReference type="Proteomes" id="UP001501474">
    <property type="component" value="Unassembled WGS sequence"/>
</dbReference>
<gene>
    <name evidence="1" type="ORF">GCM10010104_23800</name>
</gene>
<comment type="caution">
    <text evidence="1">The sequence shown here is derived from an EMBL/GenBank/DDBJ whole genome shotgun (WGS) entry which is preliminary data.</text>
</comment>
<organism evidence="1 2">
    <name type="scientific">Streptomyces indiaensis</name>
    <dbReference type="NCBI Taxonomy" id="284033"/>
    <lineage>
        <taxon>Bacteria</taxon>
        <taxon>Bacillati</taxon>
        <taxon>Actinomycetota</taxon>
        <taxon>Actinomycetes</taxon>
        <taxon>Kitasatosporales</taxon>
        <taxon>Streptomycetaceae</taxon>
        <taxon>Streptomyces</taxon>
    </lineage>
</organism>
<evidence type="ECO:0008006" key="3">
    <source>
        <dbReference type="Google" id="ProtNLM"/>
    </source>
</evidence>
<reference evidence="2" key="1">
    <citation type="journal article" date="2019" name="Int. J. Syst. Evol. Microbiol.">
        <title>The Global Catalogue of Microorganisms (GCM) 10K type strain sequencing project: providing services to taxonomists for standard genome sequencing and annotation.</title>
        <authorList>
            <consortium name="The Broad Institute Genomics Platform"/>
            <consortium name="The Broad Institute Genome Sequencing Center for Infectious Disease"/>
            <person name="Wu L."/>
            <person name="Ma J."/>
        </authorList>
    </citation>
    <scope>NUCLEOTIDE SEQUENCE [LARGE SCALE GENOMIC DNA]</scope>
    <source>
        <strain evidence="2">JCM 3053</strain>
    </source>
</reference>
<sequence>MTNALVPETARIGLLARIEAKPEYVREVEELLTGALTLAQDEAGTTLWFALRLGPTNFGIFDAFGTEEDRTAHLQGHIAAALMDNAPKLLAEAPEILPVEVLAAKLP</sequence>
<name>A0ABP5QAF6_9ACTN</name>
<dbReference type="EMBL" id="BAAART010000055">
    <property type="protein sequence ID" value="GAA2229949.1"/>
    <property type="molecule type" value="Genomic_DNA"/>
</dbReference>
<protein>
    <recommendedName>
        <fullName evidence="3">Antibiotic biosynthesis monooxygenase</fullName>
    </recommendedName>
</protein>
<keyword evidence="2" id="KW-1185">Reference proteome</keyword>
<dbReference type="SUPFAM" id="SSF54909">
    <property type="entry name" value="Dimeric alpha+beta barrel"/>
    <property type="match status" value="1"/>
</dbReference>
<accession>A0ABP5QAF6</accession>
<dbReference type="InterPro" id="IPR011008">
    <property type="entry name" value="Dimeric_a/b-barrel"/>
</dbReference>
<proteinExistence type="predicted"/>
<dbReference type="RefSeq" id="WP_234845166.1">
    <property type="nucleotide sequence ID" value="NZ_BAAART010000055.1"/>
</dbReference>
<dbReference type="Gene3D" id="3.30.70.100">
    <property type="match status" value="1"/>
</dbReference>
<evidence type="ECO:0000313" key="2">
    <source>
        <dbReference type="Proteomes" id="UP001501474"/>
    </source>
</evidence>
<evidence type="ECO:0000313" key="1">
    <source>
        <dbReference type="EMBL" id="GAA2229949.1"/>
    </source>
</evidence>